<accession>A0A4V3D7Q7</accession>
<evidence type="ECO:0000313" key="4">
    <source>
        <dbReference type="EMBL" id="TDQ48837.1"/>
    </source>
</evidence>
<feature type="transmembrane region" description="Helical" evidence="2">
    <location>
        <begin position="36"/>
        <end position="53"/>
    </location>
</feature>
<feature type="transmembrane region" description="Helical" evidence="2">
    <location>
        <begin position="65"/>
        <end position="88"/>
    </location>
</feature>
<feature type="transmembrane region" description="Helical" evidence="2">
    <location>
        <begin position="12"/>
        <end position="30"/>
    </location>
</feature>
<evidence type="ECO:0000313" key="5">
    <source>
        <dbReference type="Proteomes" id="UP000295705"/>
    </source>
</evidence>
<reference evidence="4 5" key="1">
    <citation type="submission" date="2019-03" db="EMBL/GenBank/DDBJ databases">
        <title>Genomic Encyclopedia of Type Strains, Phase IV (KMG-IV): sequencing the most valuable type-strain genomes for metagenomic binning, comparative biology and taxonomic classification.</title>
        <authorList>
            <person name="Goeker M."/>
        </authorList>
    </citation>
    <scope>NUCLEOTIDE SEQUENCE [LARGE SCALE GENOMIC DNA]</scope>
    <source>
        <strain evidence="4 5">DSM 45775</strain>
    </source>
</reference>
<gene>
    <name evidence="4" type="ORF">EV188_1117</name>
</gene>
<feature type="transmembrane region" description="Helical" evidence="2">
    <location>
        <begin position="260"/>
        <end position="281"/>
    </location>
</feature>
<evidence type="ECO:0000259" key="3">
    <source>
        <dbReference type="Pfam" id="PF02397"/>
    </source>
</evidence>
<dbReference type="EMBL" id="SNYO01000011">
    <property type="protein sequence ID" value="TDQ48837.1"/>
    <property type="molecule type" value="Genomic_DNA"/>
</dbReference>
<comment type="caution">
    <text evidence="4">The sequence shown here is derived from an EMBL/GenBank/DDBJ whole genome shotgun (WGS) entry which is preliminary data.</text>
</comment>
<dbReference type="Pfam" id="PF02397">
    <property type="entry name" value="Bac_transf"/>
    <property type="match status" value="1"/>
</dbReference>
<keyword evidence="2" id="KW-0812">Transmembrane</keyword>
<keyword evidence="5" id="KW-1185">Reference proteome</keyword>
<dbReference type="InterPro" id="IPR003362">
    <property type="entry name" value="Bact_transf"/>
</dbReference>
<feature type="transmembrane region" description="Helical" evidence="2">
    <location>
        <begin position="94"/>
        <end position="116"/>
    </location>
</feature>
<dbReference type="GO" id="GO:0016780">
    <property type="term" value="F:phosphotransferase activity, for other substituted phosphate groups"/>
    <property type="evidence" value="ECO:0007669"/>
    <property type="project" value="TreeGrafter"/>
</dbReference>
<keyword evidence="2" id="KW-1133">Transmembrane helix</keyword>
<dbReference type="PANTHER" id="PTHR30576">
    <property type="entry name" value="COLANIC BIOSYNTHESIS UDP-GLUCOSE LIPID CARRIER TRANSFERASE"/>
    <property type="match status" value="1"/>
</dbReference>
<name>A0A4V3D7Q7_9PSEU</name>
<dbReference type="PANTHER" id="PTHR30576:SF0">
    <property type="entry name" value="UNDECAPRENYL-PHOSPHATE N-ACETYLGALACTOSAMINYL 1-PHOSPHATE TRANSFERASE-RELATED"/>
    <property type="match status" value="1"/>
</dbReference>
<keyword evidence="2" id="KW-0472">Membrane</keyword>
<sequence>MGAADPHRHVVTVLLVTADLVATAVAFSWTGQLRSVAWALAGVLAVRVASGLYRTRLRFSYAHDLGRAFASVAAGFAVAVAGATVLGTPHTREIAIGMLVFLTVSEIGRGLVLTLVRHARRDLGHGLRTVVVGSRDVGLDVFSTMRSHPELGLLPVAVADPARSGEGRTAAVAARGPLADVIEEHHAQAVLLAQDDACSVPLATSATIADGLGCSVLYLRRASGSRDGSDVERLRALPVGRHRDGAAQSPSRRATRAFDLIVSTGALVFLLPLIAIVALAVRLECGSPVIARRWRVGRAGEPFRLLTFTSTVDDGTIGPVGRVIRGTWLDELPQLWNVLCGDMSLLGPRPGRSADAQASSADRG</sequence>
<evidence type="ECO:0000256" key="2">
    <source>
        <dbReference type="SAM" id="Phobius"/>
    </source>
</evidence>
<keyword evidence="4" id="KW-0808">Transferase</keyword>
<comment type="similarity">
    <text evidence="1">Belongs to the bacterial sugar transferase family.</text>
</comment>
<dbReference type="AlphaFoldDB" id="A0A4V3D7Q7"/>
<proteinExistence type="inferred from homology"/>
<organism evidence="4 5">
    <name type="scientific">Actinomycetospora succinea</name>
    <dbReference type="NCBI Taxonomy" id="663603"/>
    <lineage>
        <taxon>Bacteria</taxon>
        <taxon>Bacillati</taxon>
        <taxon>Actinomycetota</taxon>
        <taxon>Actinomycetes</taxon>
        <taxon>Pseudonocardiales</taxon>
        <taxon>Pseudonocardiaceae</taxon>
        <taxon>Actinomycetospora</taxon>
    </lineage>
</organism>
<evidence type="ECO:0000256" key="1">
    <source>
        <dbReference type="ARBA" id="ARBA00006464"/>
    </source>
</evidence>
<dbReference type="Proteomes" id="UP000295705">
    <property type="component" value="Unassembled WGS sequence"/>
</dbReference>
<feature type="domain" description="Bacterial sugar transferase" evidence="3">
    <location>
        <begin position="256"/>
        <end position="356"/>
    </location>
</feature>
<protein>
    <submittedName>
        <fullName evidence="4">Sugar transferase</fullName>
    </submittedName>
</protein>